<proteinExistence type="predicted"/>
<feature type="signal peptide" evidence="1">
    <location>
        <begin position="1"/>
        <end position="17"/>
    </location>
</feature>
<evidence type="ECO:0000313" key="3">
    <source>
        <dbReference type="Proteomes" id="UP001226762"/>
    </source>
</evidence>
<dbReference type="PROSITE" id="PS51257">
    <property type="entry name" value="PROKAR_LIPOPROTEIN"/>
    <property type="match status" value="1"/>
</dbReference>
<evidence type="ECO:0000256" key="1">
    <source>
        <dbReference type="SAM" id="SignalP"/>
    </source>
</evidence>
<keyword evidence="1" id="KW-0732">Signal</keyword>
<feature type="chain" id="PRO_5042250564" description="Lipoprotein" evidence="1">
    <location>
        <begin position="18"/>
        <end position="107"/>
    </location>
</feature>
<accession>A0AAE3W9H8</accession>
<reference evidence="2" key="1">
    <citation type="submission" date="2022-07" db="EMBL/GenBank/DDBJ databases">
        <authorList>
            <person name="Otstavnykh N."/>
            <person name="Isaeva M."/>
            <person name="Bystritskaya E."/>
        </authorList>
    </citation>
    <scope>NUCLEOTIDE SEQUENCE</scope>
    <source>
        <strain evidence="2">KCTC 52189</strain>
    </source>
</reference>
<evidence type="ECO:0000313" key="2">
    <source>
        <dbReference type="EMBL" id="MDQ2088841.1"/>
    </source>
</evidence>
<keyword evidence="3" id="KW-1185">Reference proteome</keyword>
<dbReference type="AlphaFoldDB" id="A0AAE3W9H8"/>
<name>A0AAE3W9H8_9RHOB</name>
<dbReference type="EMBL" id="JANHAX010000001">
    <property type="protein sequence ID" value="MDQ2088841.1"/>
    <property type="molecule type" value="Genomic_DNA"/>
</dbReference>
<sequence>MKHIPFLLIAALLTACSAPPTQQVQGQRWEKLDHMPSDEIIAALPPGVTVDDMIARYDPDRPGPCYYYLQYGARHPLVTPEMRKAGITNAPLCVEKPQRQTKRGENT</sequence>
<dbReference type="Proteomes" id="UP001226762">
    <property type="component" value="Unassembled WGS sequence"/>
</dbReference>
<evidence type="ECO:0008006" key="4">
    <source>
        <dbReference type="Google" id="ProtNLM"/>
    </source>
</evidence>
<protein>
    <recommendedName>
        <fullName evidence="4">Lipoprotein</fullName>
    </recommendedName>
</protein>
<gene>
    <name evidence="2" type="ORF">NO357_02865</name>
</gene>
<organism evidence="2 3">
    <name type="scientific">Marimonas arenosa</name>
    <dbReference type="NCBI Taxonomy" id="1795305"/>
    <lineage>
        <taxon>Bacteria</taxon>
        <taxon>Pseudomonadati</taxon>
        <taxon>Pseudomonadota</taxon>
        <taxon>Alphaproteobacteria</taxon>
        <taxon>Rhodobacterales</taxon>
        <taxon>Paracoccaceae</taxon>
        <taxon>Marimonas</taxon>
    </lineage>
</organism>
<comment type="caution">
    <text evidence="2">The sequence shown here is derived from an EMBL/GenBank/DDBJ whole genome shotgun (WGS) entry which is preliminary data.</text>
</comment>
<dbReference type="RefSeq" id="WP_306734102.1">
    <property type="nucleotide sequence ID" value="NZ_JANHAX010000001.1"/>
</dbReference>
<reference evidence="2" key="2">
    <citation type="submission" date="2023-02" db="EMBL/GenBank/DDBJ databases">
        <title>'Rhodoalgimonas zhirmunskyi' gen. nov., isolated from a red alga.</title>
        <authorList>
            <person name="Nedashkovskaya O.I."/>
            <person name="Otstavnykh N.Y."/>
            <person name="Bystritskaya E.P."/>
            <person name="Balabanova L.A."/>
            <person name="Isaeva M.P."/>
        </authorList>
    </citation>
    <scope>NUCLEOTIDE SEQUENCE</scope>
    <source>
        <strain evidence="2">KCTC 52189</strain>
    </source>
</reference>